<dbReference type="EMBL" id="MU117971">
    <property type="protein sequence ID" value="KAF9652062.1"/>
    <property type="molecule type" value="Genomic_DNA"/>
</dbReference>
<organism evidence="1 2">
    <name type="scientific">Thelephora ganbajun</name>
    <name type="common">Ganba fungus</name>
    <dbReference type="NCBI Taxonomy" id="370292"/>
    <lineage>
        <taxon>Eukaryota</taxon>
        <taxon>Fungi</taxon>
        <taxon>Dikarya</taxon>
        <taxon>Basidiomycota</taxon>
        <taxon>Agaricomycotina</taxon>
        <taxon>Agaricomycetes</taxon>
        <taxon>Thelephorales</taxon>
        <taxon>Thelephoraceae</taxon>
        <taxon>Thelephora</taxon>
    </lineage>
</organism>
<accession>A0ACB6ZR33</accession>
<name>A0ACB6ZR33_THEGA</name>
<dbReference type="Proteomes" id="UP000886501">
    <property type="component" value="Unassembled WGS sequence"/>
</dbReference>
<feature type="non-terminal residue" evidence="1">
    <location>
        <position position="1"/>
    </location>
</feature>
<reference evidence="1" key="2">
    <citation type="journal article" date="2020" name="Nat. Commun.">
        <title>Large-scale genome sequencing of mycorrhizal fungi provides insights into the early evolution of symbiotic traits.</title>
        <authorList>
            <person name="Miyauchi S."/>
            <person name="Kiss E."/>
            <person name="Kuo A."/>
            <person name="Drula E."/>
            <person name="Kohler A."/>
            <person name="Sanchez-Garcia M."/>
            <person name="Morin E."/>
            <person name="Andreopoulos B."/>
            <person name="Barry K.W."/>
            <person name="Bonito G."/>
            <person name="Buee M."/>
            <person name="Carver A."/>
            <person name="Chen C."/>
            <person name="Cichocki N."/>
            <person name="Clum A."/>
            <person name="Culley D."/>
            <person name="Crous P.W."/>
            <person name="Fauchery L."/>
            <person name="Girlanda M."/>
            <person name="Hayes R.D."/>
            <person name="Keri Z."/>
            <person name="LaButti K."/>
            <person name="Lipzen A."/>
            <person name="Lombard V."/>
            <person name="Magnuson J."/>
            <person name="Maillard F."/>
            <person name="Murat C."/>
            <person name="Nolan M."/>
            <person name="Ohm R.A."/>
            <person name="Pangilinan J."/>
            <person name="Pereira M.F."/>
            <person name="Perotto S."/>
            <person name="Peter M."/>
            <person name="Pfister S."/>
            <person name="Riley R."/>
            <person name="Sitrit Y."/>
            <person name="Stielow J.B."/>
            <person name="Szollosi G."/>
            <person name="Zifcakova L."/>
            <person name="Stursova M."/>
            <person name="Spatafora J.W."/>
            <person name="Tedersoo L."/>
            <person name="Vaario L.M."/>
            <person name="Yamada A."/>
            <person name="Yan M."/>
            <person name="Wang P."/>
            <person name="Xu J."/>
            <person name="Bruns T."/>
            <person name="Baldrian P."/>
            <person name="Vilgalys R."/>
            <person name="Dunand C."/>
            <person name="Henrissat B."/>
            <person name="Grigoriev I.V."/>
            <person name="Hibbett D."/>
            <person name="Nagy L.G."/>
            <person name="Martin F.M."/>
        </authorList>
    </citation>
    <scope>NUCLEOTIDE SEQUENCE</scope>
    <source>
        <strain evidence="1">P2</strain>
    </source>
</reference>
<evidence type="ECO:0000313" key="1">
    <source>
        <dbReference type="EMBL" id="KAF9652062.1"/>
    </source>
</evidence>
<proteinExistence type="predicted"/>
<sequence>VFVVDLSPSMAKTRTVKVPSEDGTLTVEMASLEWGLQYVKVKIQEMTRQTDHPHPISSQIYNGRKTDQCGVVTQNILNERGDGYEHVYEYIPIAQPNSNTIAKLNALRATDMCGDPIDALIVAIETQHIYLSSKKTWTRKIVILTDGESPIELDEWENTAQAVNDRNIALTIIGVDFDEDSDQFRYAQQDKSDIKRENERFYNMFASKLTNGIVGTCEFALQDISRPDIKTTRSALMGTTLRIGDVHNKPTESMEIQVKLSKCTAIARPKSWKRVVLRKKDKDKDGEEGSGETEDDTEGQMDVDEGDTYVELKKSSEYYRDSDKSGEDDDEEDQARIKEEKTDYDDARDNRRVEKEDLIKGFKYGSTYTPCPDGQFDRLETKKGIDICGFFKSRNFRRELAMGEVQYIWADPGSPRQQVALSSIVQGMTQAKVVAIGRMVSRDGTDPKMGVLTPCGFEKVDCLLWVQVCVWQSDRRKVPFADDVRKYTFPSLETVYNKAGEEVIKHPYLPTEAQQDAMDKFVEVMDLTLAGEKDENGDRQPWYDNRMSYNPAVHRIKQAMFHSAVITDLTKNPLPAPHPELTKYMRPPVKVVRRTAEAMNNCRNAMGVQKGTIVKATRRRKDDHVLAKDADDEMLLLDSAPVPGHRPNQSYTQSPHASSPEKKRRLAQKSGSDTEDEDDHPLLGEVTAQDPESANVSALPTPNRSASPDLEIDEREEGRIIGFSHPLDDWRKNIAEGDVVSKAVEDMGYVIREIINRPFAERRHGEMIECMREMRETCLREDEIDEWNGFMMDLREECLETDGGGNNAFWKEVCADGRTLSLISKTEAANAGGKSRISESVASEVGYKRPYVRLLLIRKFVTVRYNQVIHLKLKCIDARYRIASPPSRTRRVCM</sequence>
<gene>
    <name evidence="1" type="ORF">BDM02DRAFT_3090011</name>
</gene>
<evidence type="ECO:0000313" key="2">
    <source>
        <dbReference type="Proteomes" id="UP000886501"/>
    </source>
</evidence>
<reference evidence="1" key="1">
    <citation type="submission" date="2019-10" db="EMBL/GenBank/DDBJ databases">
        <authorList>
            <consortium name="DOE Joint Genome Institute"/>
            <person name="Kuo A."/>
            <person name="Miyauchi S."/>
            <person name="Kiss E."/>
            <person name="Drula E."/>
            <person name="Kohler A."/>
            <person name="Sanchez-Garcia M."/>
            <person name="Andreopoulos B."/>
            <person name="Barry K.W."/>
            <person name="Bonito G."/>
            <person name="Buee M."/>
            <person name="Carver A."/>
            <person name="Chen C."/>
            <person name="Cichocki N."/>
            <person name="Clum A."/>
            <person name="Culley D."/>
            <person name="Crous P.W."/>
            <person name="Fauchery L."/>
            <person name="Girlanda M."/>
            <person name="Hayes R."/>
            <person name="Keri Z."/>
            <person name="Labutti K."/>
            <person name="Lipzen A."/>
            <person name="Lombard V."/>
            <person name="Magnuson J."/>
            <person name="Maillard F."/>
            <person name="Morin E."/>
            <person name="Murat C."/>
            <person name="Nolan M."/>
            <person name="Ohm R."/>
            <person name="Pangilinan J."/>
            <person name="Pereira M."/>
            <person name="Perotto S."/>
            <person name="Peter M."/>
            <person name="Riley R."/>
            <person name="Sitrit Y."/>
            <person name="Stielow B."/>
            <person name="Szollosi G."/>
            <person name="Zifcakova L."/>
            <person name="Stursova M."/>
            <person name="Spatafora J.W."/>
            <person name="Tedersoo L."/>
            <person name="Vaario L.-M."/>
            <person name="Yamada A."/>
            <person name="Yan M."/>
            <person name="Wang P."/>
            <person name="Xu J."/>
            <person name="Bruns T."/>
            <person name="Baldrian P."/>
            <person name="Vilgalys R."/>
            <person name="Henrissat B."/>
            <person name="Grigoriev I.V."/>
            <person name="Hibbett D."/>
            <person name="Nagy L.G."/>
            <person name="Martin F.M."/>
        </authorList>
    </citation>
    <scope>NUCLEOTIDE SEQUENCE</scope>
    <source>
        <strain evidence="1">P2</strain>
    </source>
</reference>
<protein>
    <submittedName>
        <fullName evidence="1">SPOC domain-like protein</fullName>
    </submittedName>
</protein>
<comment type="caution">
    <text evidence="1">The sequence shown here is derived from an EMBL/GenBank/DDBJ whole genome shotgun (WGS) entry which is preliminary data.</text>
</comment>
<keyword evidence="2" id="KW-1185">Reference proteome</keyword>